<proteinExistence type="predicted"/>
<dbReference type="InterPro" id="IPR029069">
    <property type="entry name" value="HotDog_dom_sf"/>
</dbReference>
<feature type="domain" description="Thioesterase putative" evidence="1">
    <location>
        <begin position="9"/>
        <end position="145"/>
    </location>
</feature>
<dbReference type="Gene3D" id="3.10.129.10">
    <property type="entry name" value="Hotdog Thioesterase"/>
    <property type="match status" value="1"/>
</dbReference>
<accession>A0A0F9UAC4</accession>
<dbReference type="Pfam" id="PF09500">
    <property type="entry name" value="YiiD_C"/>
    <property type="match status" value="1"/>
</dbReference>
<dbReference type="NCBIfam" id="TIGR02447">
    <property type="entry name" value="yiiD_Cterm"/>
    <property type="match status" value="1"/>
</dbReference>
<dbReference type="SUPFAM" id="SSF54637">
    <property type="entry name" value="Thioesterase/thiol ester dehydrase-isomerase"/>
    <property type="match status" value="1"/>
</dbReference>
<name>A0A0F9UAC4_9ZZZZ</name>
<comment type="caution">
    <text evidence="2">The sequence shown here is derived from an EMBL/GenBank/DDBJ whole genome shotgun (WGS) entry which is preliminary data.</text>
</comment>
<dbReference type="AlphaFoldDB" id="A0A0F9UAC4"/>
<organism evidence="2">
    <name type="scientific">marine sediment metagenome</name>
    <dbReference type="NCBI Taxonomy" id="412755"/>
    <lineage>
        <taxon>unclassified sequences</taxon>
        <taxon>metagenomes</taxon>
        <taxon>ecological metagenomes</taxon>
    </lineage>
</organism>
<evidence type="ECO:0000259" key="1">
    <source>
        <dbReference type="Pfam" id="PF09500"/>
    </source>
</evidence>
<gene>
    <name evidence="2" type="ORF">LCGC14_0553820</name>
</gene>
<evidence type="ECO:0000313" key="2">
    <source>
        <dbReference type="EMBL" id="KKN58241.1"/>
    </source>
</evidence>
<reference evidence="2" key="1">
    <citation type="journal article" date="2015" name="Nature">
        <title>Complex archaea that bridge the gap between prokaryotes and eukaryotes.</title>
        <authorList>
            <person name="Spang A."/>
            <person name="Saw J.H."/>
            <person name="Jorgensen S.L."/>
            <person name="Zaremba-Niedzwiedzka K."/>
            <person name="Martijn J."/>
            <person name="Lind A.E."/>
            <person name="van Eijk R."/>
            <person name="Schleper C."/>
            <person name="Guy L."/>
            <person name="Ettema T.J."/>
        </authorList>
    </citation>
    <scope>NUCLEOTIDE SEQUENCE</scope>
</reference>
<sequence length="148" mass="16207">MDLEQDLIYIQKHIPITAHLGVKILSFDGQQVIISAPLASNKNLHGTAFGGSQAAIGILTGWALIFLKLKQLGINNDLVIQKSSYDFTKPVTSDFTATCQLPSIAEFDLFLKTLKEKSKARLTLTAEIETEEGLCGVHEGLYVVFLKS</sequence>
<dbReference type="EMBL" id="LAZR01000769">
    <property type="protein sequence ID" value="KKN58241.1"/>
    <property type="molecule type" value="Genomic_DNA"/>
</dbReference>
<protein>
    <recommendedName>
        <fullName evidence="1">Thioesterase putative domain-containing protein</fullName>
    </recommendedName>
</protein>
<dbReference type="InterPro" id="IPR012660">
    <property type="entry name" value="YiiD_C"/>
</dbReference>